<comment type="caution">
    <text evidence="1">The sequence shown here is derived from an EMBL/GenBank/DDBJ whole genome shotgun (WGS) entry which is preliminary data.</text>
</comment>
<proteinExistence type="predicted"/>
<keyword evidence="2" id="KW-1185">Reference proteome</keyword>
<name>A0ABS5S059_9FLAO</name>
<evidence type="ECO:0000313" key="1">
    <source>
        <dbReference type="EMBL" id="MBT0606604.1"/>
    </source>
</evidence>
<organism evidence="1 2">
    <name type="scientific">Aequorivita echinoideorum</name>
    <dbReference type="NCBI Taxonomy" id="1549647"/>
    <lineage>
        <taxon>Bacteria</taxon>
        <taxon>Pseudomonadati</taxon>
        <taxon>Bacteroidota</taxon>
        <taxon>Flavobacteriia</taxon>
        <taxon>Flavobacteriales</taxon>
        <taxon>Flavobacteriaceae</taxon>
        <taxon>Aequorivita</taxon>
    </lineage>
</organism>
<dbReference type="Proteomes" id="UP001297092">
    <property type="component" value="Unassembled WGS sequence"/>
</dbReference>
<dbReference type="EMBL" id="JAHCTB010000001">
    <property type="protein sequence ID" value="MBT0606604.1"/>
    <property type="molecule type" value="Genomic_DNA"/>
</dbReference>
<gene>
    <name evidence="1" type="ORF">KIV10_00275</name>
</gene>
<evidence type="ECO:0008006" key="3">
    <source>
        <dbReference type="Google" id="ProtNLM"/>
    </source>
</evidence>
<reference evidence="1 2" key="1">
    <citation type="submission" date="2021-05" db="EMBL/GenBank/DDBJ databases">
        <title>Aequorivita echinoideorum JCM 30378 genome.</title>
        <authorList>
            <person name="Zhang H."/>
            <person name="Li C."/>
        </authorList>
    </citation>
    <scope>NUCLEOTIDE SEQUENCE [LARGE SCALE GENOMIC DNA]</scope>
    <source>
        <strain evidence="1 2">JCM30378</strain>
    </source>
</reference>
<sequence length="147" mass="16178">MKNIKFAIILFAVAILNQSCETYDDYNTDRPTNIGFVTTEIALVSLSEGQSQTRPANVYINNVADVDRTFNVVVYNEFNSTTTSPENYSFDSTVLIPAGSHDGTINITITDVSLTPETTEFLTLAIEENPDYVSGGRVTVSLQNRLP</sequence>
<evidence type="ECO:0000313" key="2">
    <source>
        <dbReference type="Proteomes" id="UP001297092"/>
    </source>
</evidence>
<accession>A0ABS5S059</accession>
<protein>
    <recommendedName>
        <fullName evidence="3">Calx-beta domain-containing protein</fullName>
    </recommendedName>
</protein>
<dbReference type="RefSeq" id="WP_214111485.1">
    <property type="nucleotide sequence ID" value="NZ_JAHCTB010000001.1"/>
</dbReference>